<accession>A0A1Y3B4A2</accession>
<feature type="signal peptide" evidence="2">
    <location>
        <begin position="1"/>
        <end position="19"/>
    </location>
</feature>
<feature type="chain" id="PRO_5013277255" evidence="2">
    <location>
        <begin position="20"/>
        <end position="68"/>
    </location>
</feature>
<reference evidence="3 4" key="1">
    <citation type="submission" date="2017-03" db="EMBL/GenBank/DDBJ databases">
        <title>Genome Survey of Euroglyphus maynei.</title>
        <authorList>
            <person name="Arlian L.G."/>
            <person name="Morgan M.S."/>
            <person name="Rider S.D."/>
        </authorList>
    </citation>
    <scope>NUCLEOTIDE SEQUENCE [LARGE SCALE GENOMIC DNA]</scope>
    <source>
        <strain evidence="3">Arlian Lab</strain>
        <tissue evidence="3">Whole body</tissue>
    </source>
</reference>
<evidence type="ECO:0000256" key="1">
    <source>
        <dbReference type="SAM" id="MobiDB-lite"/>
    </source>
</evidence>
<sequence>MKLCGVLLILIGFLVVLLPDNWNGYLTDAFRNRLKKWKRREENKKNGRVQDTSTGQLSRLRTSSGRVK</sequence>
<protein>
    <submittedName>
        <fullName evidence="3">Uncharacterized protein</fullName>
    </submittedName>
</protein>
<dbReference type="EMBL" id="MUJZ01048564">
    <property type="protein sequence ID" value="OTF74125.1"/>
    <property type="molecule type" value="Genomic_DNA"/>
</dbReference>
<keyword evidence="2" id="KW-0732">Signal</keyword>
<comment type="caution">
    <text evidence="3">The sequence shown here is derived from an EMBL/GenBank/DDBJ whole genome shotgun (WGS) entry which is preliminary data.</text>
</comment>
<evidence type="ECO:0000313" key="3">
    <source>
        <dbReference type="EMBL" id="OTF74125.1"/>
    </source>
</evidence>
<dbReference type="AlphaFoldDB" id="A0A1Y3B4A2"/>
<proteinExistence type="predicted"/>
<name>A0A1Y3B4A2_EURMA</name>
<gene>
    <name evidence="3" type="ORF">BLA29_001019</name>
</gene>
<keyword evidence="4" id="KW-1185">Reference proteome</keyword>
<evidence type="ECO:0000313" key="4">
    <source>
        <dbReference type="Proteomes" id="UP000194236"/>
    </source>
</evidence>
<feature type="compositionally biased region" description="Polar residues" evidence="1">
    <location>
        <begin position="49"/>
        <end position="68"/>
    </location>
</feature>
<dbReference type="Proteomes" id="UP000194236">
    <property type="component" value="Unassembled WGS sequence"/>
</dbReference>
<evidence type="ECO:0000256" key="2">
    <source>
        <dbReference type="SAM" id="SignalP"/>
    </source>
</evidence>
<feature type="region of interest" description="Disordered" evidence="1">
    <location>
        <begin position="41"/>
        <end position="68"/>
    </location>
</feature>
<organism evidence="3 4">
    <name type="scientific">Euroglyphus maynei</name>
    <name type="common">Mayne's house dust mite</name>
    <dbReference type="NCBI Taxonomy" id="6958"/>
    <lineage>
        <taxon>Eukaryota</taxon>
        <taxon>Metazoa</taxon>
        <taxon>Ecdysozoa</taxon>
        <taxon>Arthropoda</taxon>
        <taxon>Chelicerata</taxon>
        <taxon>Arachnida</taxon>
        <taxon>Acari</taxon>
        <taxon>Acariformes</taxon>
        <taxon>Sarcoptiformes</taxon>
        <taxon>Astigmata</taxon>
        <taxon>Psoroptidia</taxon>
        <taxon>Analgoidea</taxon>
        <taxon>Pyroglyphidae</taxon>
        <taxon>Pyroglyphinae</taxon>
        <taxon>Euroglyphus</taxon>
    </lineage>
</organism>